<feature type="binding site" evidence="24">
    <location>
        <position position="384"/>
    </location>
    <ligand>
        <name>Mn(2+)</name>
        <dbReference type="ChEBI" id="CHEBI:29035"/>
    </ligand>
</feature>
<feature type="binding site" evidence="23">
    <location>
        <begin position="239"/>
        <end position="243"/>
    </location>
    <ligand>
        <name>substrate</name>
    </ligand>
</feature>
<dbReference type="GO" id="GO:0009312">
    <property type="term" value="P:oligosaccharide biosynthetic process"/>
    <property type="evidence" value="ECO:0007669"/>
    <property type="project" value="InterPro"/>
</dbReference>
<organism evidence="28 29">
    <name type="scientific">Halocaridina rubra</name>
    <name type="common">Hawaiian red shrimp</name>
    <dbReference type="NCBI Taxonomy" id="373956"/>
    <lineage>
        <taxon>Eukaryota</taxon>
        <taxon>Metazoa</taxon>
        <taxon>Ecdysozoa</taxon>
        <taxon>Arthropoda</taxon>
        <taxon>Crustacea</taxon>
        <taxon>Multicrustacea</taxon>
        <taxon>Malacostraca</taxon>
        <taxon>Eumalacostraca</taxon>
        <taxon>Eucarida</taxon>
        <taxon>Decapoda</taxon>
        <taxon>Pleocyemata</taxon>
        <taxon>Caridea</taxon>
        <taxon>Atyoidea</taxon>
        <taxon>Atyidae</taxon>
        <taxon>Halocaridina</taxon>
    </lineage>
</organism>
<feature type="disulfide bond" evidence="25">
    <location>
        <begin position="388"/>
        <end position="397"/>
    </location>
</feature>
<evidence type="ECO:0000256" key="6">
    <source>
        <dbReference type="ARBA" id="ARBA00014817"/>
    </source>
</evidence>
<comment type="cofactor">
    <cofactor evidence="1 24">
        <name>Mn(2+)</name>
        <dbReference type="ChEBI" id="CHEBI:29035"/>
    </cofactor>
</comment>
<comment type="similarity">
    <text evidence="4">Belongs to the glycosyltransferase 16 (GT16) protein family.</text>
</comment>
<dbReference type="PANTHER" id="PTHR12871:SF0">
    <property type="entry name" value="ALPHA-1,6-MANNOSYL-GLYCOPROTEIN 2-BETA-N-ACETYLGLUCOSAMINYLTRANSFERASE"/>
    <property type="match status" value="1"/>
</dbReference>
<evidence type="ECO:0000256" key="23">
    <source>
        <dbReference type="PIRSR" id="PIRSR607754-1"/>
    </source>
</evidence>
<evidence type="ECO:0000256" key="16">
    <source>
        <dbReference type="ARBA" id="ARBA00023180"/>
    </source>
</evidence>
<dbReference type="AlphaFoldDB" id="A0AAN8WWX4"/>
<dbReference type="Proteomes" id="UP001381693">
    <property type="component" value="Unassembled WGS sequence"/>
</dbReference>
<evidence type="ECO:0000256" key="14">
    <source>
        <dbReference type="ARBA" id="ARBA00023136"/>
    </source>
</evidence>
<evidence type="ECO:0000256" key="19">
    <source>
        <dbReference type="ARBA" id="ARBA00031203"/>
    </source>
</evidence>
<keyword evidence="16" id="KW-0325">Glycoprotein</keyword>
<feature type="binding site" evidence="23">
    <location>
        <begin position="135"/>
        <end position="139"/>
    </location>
    <ligand>
        <name>substrate</name>
    </ligand>
</feature>
<evidence type="ECO:0000256" key="8">
    <source>
        <dbReference type="ARBA" id="ARBA00022679"/>
    </source>
</evidence>
<keyword evidence="14 27" id="KW-0472">Membrane</keyword>
<proteinExistence type="inferred from homology"/>
<feature type="region of interest" description="Disordered" evidence="26">
    <location>
        <begin position="199"/>
        <end position="219"/>
    </location>
</feature>
<dbReference type="GO" id="GO:0000139">
    <property type="term" value="C:Golgi membrane"/>
    <property type="evidence" value="ECO:0007669"/>
    <property type="project" value="UniProtKB-SubCell"/>
</dbReference>
<evidence type="ECO:0000256" key="15">
    <source>
        <dbReference type="ARBA" id="ARBA00023157"/>
    </source>
</evidence>
<dbReference type="InterPro" id="IPR007754">
    <property type="entry name" value="GlcNAc_II"/>
</dbReference>
<evidence type="ECO:0000256" key="26">
    <source>
        <dbReference type="SAM" id="MobiDB-lite"/>
    </source>
</evidence>
<dbReference type="PANTHER" id="PTHR12871">
    <property type="entry name" value="BETA-1,2-N-ACETYLGLUCOSAMINYLTRANSFERASE II"/>
    <property type="match status" value="1"/>
</dbReference>
<dbReference type="Pfam" id="PF05060">
    <property type="entry name" value="MGAT2"/>
    <property type="match status" value="1"/>
</dbReference>
<dbReference type="InterPro" id="IPR029044">
    <property type="entry name" value="Nucleotide-diphossugar_trans"/>
</dbReference>
<keyword evidence="15 25" id="KW-1015">Disulfide bond</keyword>
<dbReference type="GO" id="GO:0006487">
    <property type="term" value="P:protein N-linked glycosylation"/>
    <property type="evidence" value="ECO:0007669"/>
    <property type="project" value="TreeGrafter"/>
</dbReference>
<dbReference type="EC" id="2.4.1.143" evidence="5"/>
<keyword evidence="9 27" id="KW-0812">Transmembrane</keyword>
<reference evidence="28 29" key="1">
    <citation type="submission" date="2023-11" db="EMBL/GenBank/DDBJ databases">
        <title>Halocaridina rubra genome assembly.</title>
        <authorList>
            <person name="Smith C."/>
        </authorList>
    </citation>
    <scope>NUCLEOTIDE SEQUENCE [LARGE SCALE GENOMIC DNA]</scope>
    <source>
        <strain evidence="28">EP-1</strain>
        <tissue evidence="28">Whole</tissue>
    </source>
</reference>
<keyword evidence="29" id="KW-1185">Reference proteome</keyword>
<name>A0AAN8WWX4_HALRR</name>
<evidence type="ECO:0000256" key="4">
    <source>
        <dbReference type="ARBA" id="ARBA00011011"/>
    </source>
</evidence>
<comment type="caution">
    <text evidence="28">The sequence shown here is derived from an EMBL/GenBank/DDBJ whole genome shotgun (WGS) entry which is preliminary data.</text>
</comment>
<dbReference type="GO" id="GO:0046872">
    <property type="term" value="F:metal ion binding"/>
    <property type="evidence" value="ECO:0007669"/>
    <property type="project" value="UniProtKB-KW"/>
</dbReference>
<feature type="binding site" evidence="24">
    <location>
        <position position="271"/>
    </location>
    <ligand>
        <name>Mn(2+)</name>
        <dbReference type="ChEBI" id="CHEBI:29035"/>
    </ligand>
</feature>
<evidence type="ECO:0000256" key="22">
    <source>
        <dbReference type="ARBA" id="ARBA00093257"/>
    </source>
</evidence>
<evidence type="ECO:0000256" key="9">
    <source>
        <dbReference type="ARBA" id="ARBA00022692"/>
    </source>
</evidence>
<evidence type="ECO:0000256" key="21">
    <source>
        <dbReference type="ARBA" id="ARBA00032915"/>
    </source>
</evidence>
<evidence type="ECO:0000256" key="11">
    <source>
        <dbReference type="ARBA" id="ARBA00022968"/>
    </source>
</evidence>
<feature type="compositionally biased region" description="Basic and acidic residues" evidence="26">
    <location>
        <begin position="204"/>
        <end position="219"/>
    </location>
</feature>
<keyword evidence="17 24" id="KW-0464">Manganese</keyword>
<evidence type="ECO:0000256" key="12">
    <source>
        <dbReference type="ARBA" id="ARBA00022989"/>
    </source>
</evidence>
<keyword evidence="7 28" id="KW-0328">Glycosyltransferase</keyword>
<evidence type="ECO:0000256" key="1">
    <source>
        <dbReference type="ARBA" id="ARBA00001936"/>
    </source>
</evidence>
<evidence type="ECO:0000256" key="24">
    <source>
        <dbReference type="PIRSR" id="PIRSR607754-2"/>
    </source>
</evidence>
<evidence type="ECO:0000313" key="29">
    <source>
        <dbReference type="Proteomes" id="UP001381693"/>
    </source>
</evidence>
<evidence type="ECO:0000256" key="10">
    <source>
        <dbReference type="ARBA" id="ARBA00022723"/>
    </source>
</evidence>
<evidence type="ECO:0000256" key="5">
    <source>
        <dbReference type="ARBA" id="ARBA00012613"/>
    </source>
</evidence>
<evidence type="ECO:0000256" key="20">
    <source>
        <dbReference type="ARBA" id="ARBA00032552"/>
    </source>
</evidence>
<evidence type="ECO:0000256" key="27">
    <source>
        <dbReference type="SAM" id="Phobius"/>
    </source>
</evidence>
<keyword evidence="8 28" id="KW-0808">Transferase</keyword>
<keyword evidence="10 24" id="KW-0479">Metal-binding</keyword>
<dbReference type="GO" id="GO:0005795">
    <property type="term" value="C:Golgi stack"/>
    <property type="evidence" value="ECO:0007669"/>
    <property type="project" value="InterPro"/>
</dbReference>
<feature type="disulfide bond" evidence="25">
    <location>
        <begin position="293"/>
        <end position="296"/>
    </location>
</feature>
<comment type="catalytic activity">
    <reaction evidence="22">
        <text>an N(4)-{beta-D-GlcNAc-(1-&gt;2)-alpha-D-Man-(1-&gt;3)-[alpha-D-Man-(1-&gt;6)]-beta-D-Man-(1-&gt;4)-beta-D-GlcNAc-(1-&gt;4)-beta-D-GlcNAc}-L-asparaginyl-[protein] + UDP-N-acetyl-alpha-D-glucosamine = N(4)-{beta-D-GlcNAc-(1-&gt;2)-alpha-D-Man-(1-&gt;3)-[beta-D-GlcNAc-(1-&gt;2)-alpha-D-Man-(1-&gt;6)]-beta-D-Man-(1-&gt;4)-beta-D-GlcNAc-(1-&gt;4)-beta-D-GlcNAc}-L-asparaginyl-[protein] + UDP + H(+)</text>
        <dbReference type="Rhea" id="RHEA:12941"/>
        <dbReference type="Rhea" id="RHEA-COMP:13526"/>
        <dbReference type="Rhea" id="RHEA-COMP:14369"/>
        <dbReference type="ChEBI" id="CHEBI:15378"/>
        <dbReference type="ChEBI" id="CHEBI:57705"/>
        <dbReference type="ChEBI" id="CHEBI:58223"/>
        <dbReference type="ChEBI" id="CHEBI:60615"/>
        <dbReference type="ChEBI" id="CHEBI:60651"/>
        <dbReference type="EC" id="2.4.1.143"/>
    </reaction>
</comment>
<feature type="disulfide bond" evidence="25">
    <location>
        <begin position="208"/>
        <end position="222"/>
    </location>
</feature>
<dbReference type="GO" id="GO:0008455">
    <property type="term" value="F:alpha-1,6-mannosylglycoprotein 2-beta-N-acetylglucosaminyltransferase activity"/>
    <property type="evidence" value="ECO:0007669"/>
    <property type="project" value="UniProtKB-EC"/>
</dbReference>
<protein>
    <recommendedName>
        <fullName evidence="6">Alpha-1,6-mannosyl-glycoprotein 2-beta-N-acetylglucosaminyltransferase</fullName>
        <ecNumber evidence="5">2.4.1.143</ecNumber>
    </recommendedName>
    <alternativeName>
        <fullName evidence="21">Beta-1,2-N-acetylglucosaminyltransferase II</fullName>
    </alternativeName>
    <alternativeName>
        <fullName evidence="20">GlcNAc-T II</fullName>
    </alternativeName>
    <alternativeName>
        <fullName evidence="19">Mannoside acetylglucosaminyltransferase 2</fullName>
    </alternativeName>
    <alternativeName>
        <fullName evidence="18">N-glycosyl-oligosaccharide-glycoprotein N-acetylglucosaminyltransferase II</fullName>
    </alternativeName>
</protein>
<evidence type="ECO:0000256" key="3">
    <source>
        <dbReference type="ARBA" id="ARBA00004922"/>
    </source>
</evidence>
<dbReference type="SUPFAM" id="SSF53448">
    <property type="entry name" value="Nucleotide-diphospho-sugar transferases"/>
    <property type="match status" value="1"/>
</dbReference>
<evidence type="ECO:0000256" key="17">
    <source>
        <dbReference type="ARBA" id="ARBA00023211"/>
    </source>
</evidence>
<keyword evidence="12 27" id="KW-1133">Transmembrane helix</keyword>
<keyword evidence="13" id="KW-0333">Golgi apparatus</keyword>
<evidence type="ECO:0000256" key="18">
    <source>
        <dbReference type="ARBA" id="ARBA00029663"/>
    </source>
</evidence>
<gene>
    <name evidence="28" type="primary">MGAT2_1</name>
    <name evidence="28" type="ORF">SK128_006488</name>
</gene>
<accession>A0AAN8WWX4</accession>
<evidence type="ECO:0000256" key="2">
    <source>
        <dbReference type="ARBA" id="ARBA00004323"/>
    </source>
</evidence>
<evidence type="ECO:0000256" key="25">
    <source>
        <dbReference type="PIRSR" id="PIRSR607754-3"/>
    </source>
</evidence>
<feature type="region of interest" description="Disordered" evidence="26">
    <location>
        <begin position="51"/>
        <end position="74"/>
    </location>
</feature>
<feature type="disulfide bond" evidence="25">
    <location>
        <begin position="344"/>
        <end position="367"/>
    </location>
</feature>
<evidence type="ECO:0000313" key="28">
    <source>
        <dbReference type="EMBL" id="KAK7072512.1"/>
    </source>
</evidence>
<comment type="pathway">
    <text evidence="3">Protein modification; protein glycosylation.</text>
</comment>
<feature type="disulfide bond" evidence="25">
    <location>
        <begin position="349"/>
        <end position="450"/>
    </location>
</feature>
<evidence type="ECO:0000256" key="7">
    <source>
        <dbReference type="ARBA" id="ARBA00022676"/>
    </source>
</evidence>
<evidence type="ECO:0000256" key="13">
    <source>
        <dbReference type="ARBA" id="ARBA00023034"/>
    </source>
</evidence>
<sequence length="489" mass="55792">MSNKNYSLILTGDLVVMRAGGWGRAVRVLGVVVLLSVAWLQLALPPLPNDPRGVHGGNLRETPEFDPSQSLPRSPVSKFLQSKTQSDSAIQSTVLSPEQILEIREQIHLRSENETVLNEELYGPVQPDTIVIAVQVHNRLEYLRHLIVSLAQARDIDSVLLIFSHDYFDEDINQLVTTIDFCKVMQIFYPHSLQTHPHSFPGETHGDCPRDTKPKEAEKNKCVGTPDLYKHYREARFTQTKHHWWWKANKIFDDIWILRNHTGLVLFLEEDHYVAEDFLHMLRLLTAAIPRACSKCSLITLGNYLKNYNFQTDGRKVEVTQWISSKHNMGFAFNHSVWQQVKSCSSDFCNHDDYNWDWSLQHVSFSCLRQKLHTLVLRAPRVFHIGECGVHHKKRDCSSRTVLNKVHKALQAGQRALFPRQLIVVHTPPKKVKKHKGNGGWGDTRDHALCRSFSVSTSPEHSMVNNSFFYSVPVVSNSSINGSVGRSVS</sequence>
<dbReference type="EMBL" id="JAXCGZ010013454">
    <property type="protein sequence ID" value="KAK7072512.1"/>
    <property type="molecule type" value="Genomic_DNA"/>
</dbReference>
<feature type="transmembrane region" description="Helical" evidence="27">
    <location>
        <begin position="25"/>
        <end position="44"/>
    </location>
</feature>
<comment type="subcellular location">
    <subcellularLocation>
        <location evidence="2">Golgi apparatus membrane</location>
        <topology evidence="2">Single-pass type II membrane protein</topology>
    </subcellularLocation>
</comment>
<feature type="binding site" evidence="23">
    <location>
        <position position="166"/>
    </location>
    <ligand>
        <name>substrate</name>
    </ligand>
</feature>
<dbReference type="Gene3D" id="3.90.550.10">
    <property type="entry name" value="Spore Coat Polysaccharide Biosynthesis Protein SpsA, Chain A"/>
    <property type="match status" value="1"/>
</dbReference>
<keyword evidence="11" id="KW-0735">Signal-anchor</keyword>